<evidence type="ECO:0000256" key="2">
    <source>
        <dbReference type="ARBA" id="ARBA00022649"/>
    </source>
</evidence>
<dbReference type="InterPro" id="IPR035093">
    <property type="entry name" value="RelE/ParE_toxin_dom_sf"/>
</dbReference>
<dbReference type="InterPro" id="IPR009614">
    <property type="entry name" value="YoeB_toxin"/>
</dbReference>
<evidence type="ECO:0000256" key="5">
    <source>
        <dbReference type="ARBA" id="ARBA00022801"/>
    </source>
</evidence>
<evidence type="ECO:0000256" key="4">
    <source>
        <dbReference type="ARBA" id="ARBA00022759"/>
    </source>
</evidence>
<name>A0AA97AMN9_9CYAN</name>
<sequence>MSRRISFETSAFEDFNAWATLDKKVYQKIITLIKEIDRSPFSGLGKPEALKHEYSGYWSRRITDEHRLIYKVTDTDIIIVACKYHYA</sequence>
<dbReference type="GO" id="GO:0004519">
    <property type="term" value="F:endonuclease activity"/>
    <property type="evidence" value="ECO:0007669"/>
    <property type="project" value="UniProtKB-KW"/>
</dbReference>
<keyword evidence="5" id="KW-0378">Hydrolase</keyword>
<dbReference type="SUPFAM" id="SSF143011">
    <property type="entry name" value="RelE-like"/>
    <property type="match status" value="1"/>
</dbReference>
<keyword evidence="4" id="KW-0255">Endonuclease</keyword>
<keyword evidence="2" id="KW-1277">Toxin-antitoxin system</keyword>
<dbReference type="Gene3D" id="3.30.2310.20">
    <property type="entry name" value="RelE-like"/>
    <property type="match status" value="1"/>
</dbReference>
<comment type="similarity">
    <text evidence="1">Belongs to the YoeB family.</text>
</comment>
<evidence type="ECO:0000256" key="1">
    <source>
        <dbReference type="ARBA" id="ARBA00008172"/>
    </source>
</evidence>
<dbReference type="AlphaFoldDB" id="A0AA97AMN9"/>
<reference evidence="8" key="1">
    <citation type="submission" date="2020-05" db="EMBL/GenBank/DDBJ databases">
        <authorList>
            <person name="Zhu T."/>
            <person name="Keshari N."/>
            <person name="Lu X."/>
        </authorList>
    </citation>
    <scope>NUCLEOTIDE SEQUENCE</scope>
    <source>
        <strain evidence="8">NK1-12</strain>
    </source>
</reference>
<dbReference type="NCBIfam" id="TIGR02116">
    <property type="entry name" value="toxin_Txe_YoeB"/>
    <property type="match status" value="1"/>
</dbReference>
<dbReference type="GO" id="GO:0006401">
    <property type="term" value="P:RNA catabolic process"/>
    <property type="evidence" value="ECO:0007669"/>
    <property type="project" value="InterPro"/>
</dbReference>
<dbReference type="PANTHER" id="PTHR38039:SF1">
    <property type="entry name" value="TOXIN YOEB"/>
    <property type="match status" value="1"/>
</dbReference>
<protein>
    <recommendedName>
        <fullName evidence="7">Endoribonuclease YoeB</fullName>
    </recommendedName>
    <alternativeName>
        <fullName evidence="6">Putative mRNA interferase YoeB</fullName>
    </alternativeName>
</protein>
<dbReference type="EMBL" id="CP053586">
    <property type="protein sequence ID" value="WNZ25907.1"/>
    <property type="molecule type" value="Genomic_DNA"/>
</dbReference>
<dbReference type="GO" id="GO:0016787">
    <property type="term" value="F:hydrolase activity"/>
    <property type="evidence" value="ECO:0007669"/>
    <property type="project" value="UniProtKB-KW"/>
</dbReference>
<accession>A0AA97AMN9</accession>
<dbReference type="Pfam" id="PF06769">
    <property type="entry name" value="YoeB_toxin"/>
    <property type="match status" value="1"/>
</dbReference>
<gene>
    <name evidence="8" type="ORF">HJG54_25810</name>
</gene>
<evidence type="ECO:0000256" key="7">
    <source>
        <dbReference type="ARBA" id="ARBA00050056"/>
    </source>
</evidence>
<evidence type="ECO:0000313" key="8">
    <source>
        <dbReference type="EMBL" id="WNZ25907.1"/>
    </source>
</evidence>
<organism evidence="8">
    <name type="scientific">Leptolyngbya sp. NK1-12</name>
    <dbReference type="NCBI Taxonomy" id="2547451"/>
    <lineage>
        <taxon>Bacteria</taxon>
        <taxon>Bacillati</taxon>
        <taxon>Cyanobacteriota</taxon>
        <taxon>Cyanophyceae</taxon>
        <taxon>Leptolyngbyales</taxon>
        <taxon>Leptolyngbyaceae</taxon>
        <taxon>Leptolyngbya group</taxon>
        <taxon>Leptolyngbya</taxon>
    </lineage>
</organism>
<evidence type="ECO:0000256" key="3">
    <source>
        <dbReference type="ARBA" id="ARBA00022722"/>
    </source>
</evidence>
<evidence type="ECO:0000256" key="6">
    <source>
        <dbReference type="ARBA" id="ARBA00030388"/>
    </source>
</evidence>
<keyword evidence="3" id="KW-0540">Nuclease</keyword>
<dbReference type="RefSeq" id="WP_316432093.1">
    <property type="nucleotide sequence ID" value="NZ_CP053586.1"/>
</dbReference>
<dbReference type="PANTHER" id="PTHR38039">
    <property type="entry name" value="TOXIN YOEB"/>
    <property type="match status" value="1"/>
</dbReference>
<proteinExistence type="inferred from homology"/>
<dbReference type="GO" id="GO:0045892">
    <property type="term" value="P:negative regulation of DNA-templated transcription"/>
    <property type="evidence" value="ECO:0007669"/>
    <property type="project" value="TreeGrafter"/>
</dbReference>